<evidence type="ECO:0000313" key="2">
    <source>
        <dbReference type="Proteomes" id="UP000190774"/>
    </source>
</evidence>
<protein>
    <submittedName>
        <fullName evidence="1">Uncharacterized protein</fullName>
    </submittedName>
</protein>
<sequence length="51" mass="5817">MPKIQVPITKPKTISEVRKVFSEARQRQLSNQGPMTLEKVQALQATMKPRP</sequence>
<gene>
    <name evidence="1" type="ORF">SAMN02745166_03727</name>
</gene>
<dbReference type="STRING" id="48467.SAMN02745166_03727"/>
<keyword evidence="2" id="KW-1185">Reference proteome</keyword>
<proteinExistence type="predicted"/>
<dbReference type="EMBL" id="FUYE01000014">
    <property type="protein sequence ID" value="SKB02963.1"/>
    <property type="molecule type" value="Genomic_DNA"/>
</dbReference>
<reference evidence="2" key="1">
    <citation type="submission" date="2017-02" db="EMBL/GenBank/DDBJ databases">
        <authorList>
            <person name="Varghese N."/>
            <person name="Submissions S."/>
        </authorList>
    </citation>
    <scope>NUCLEOTIDE SEQUENCE [LARGE SCALE GENOMIC DNA]</scope>
    <source>
        <strain evidence="2">ATCC 700200</strain>
    </source>
</reference>
<dbReference type="AlphaFoldDB" id="A0A1T4YMQ8"/>
<evidence type="ECO:0000313" key="1">
    <source>
        <dbReference type="EMBL" id="SKB02963.1"/>
    </source>
</evidence>
<dbReference type="Proteomes" id="UP000190774">
    <property type="component" value="Unassembled WGS sequence"/>
</dbReference>
<accession>A0A1T4YMQ8</accession>
<name>A0A1T4YMQ8_9BACT</name>
<organism evidence="1 2">
    <name type="scientific">Prosthecobacter debontii</name>
    <dbReference type="NCBI Taxonomy" id="48467"/>
    <lineage>
        <taxon>Bacteria</taxon>
        <taxon>Pseudomonadati</taxon>
        <taxon>Verrucomicrobiota</taxon>
        <taxon>Verrucomicrobiia</taxon>
        <taxon>Verrucomicrobiales</taxon>
        <taxon>Verrucomicrobiaceae</taxon>
        <taxon>Prosthecobacter</taxon>
    </lineage>
</organism>